<keyword evidence="1" id="KW-0472">Membrane</keyword>
<feature type="transmembrane region" description="Helical" evidence="1">
    <location>
        <begin position="94"/>
        <end position="117"/>
    </location>
</feature>
<dbReference type="EMBL" id="PEZY01000004">
    <property type="protein sequence ID" value="PIS06399.1"/>
    <property type="molecule type" value="Genomic_DNA"/>
</dbReference>
<protein>
    <submittedName>
        <fullName evidence="2">Uncharacterized protein</fullName>
    </submittedName>
</protein>
<keyword evidence="1" id="KW-0812">Transmembrane</keyword>
<reference evidence="3" key="1">
    <citation type="submission" date="2017-09" db="EMBL/GenBank/DDBJ databases">
        <title>Depth-based differentiation of microbial function through sediment-hosted aquifers and enrichment of novel symbionts in the deep terrestrial subsurface.</title>
        <authorList>
            <person name="Probst A.J."/>
            <person name="Ladd B."/>
            <person name="Jarett J.K."/>
            <person name="Geller-Mcgrath D.E."/>
            <person name="Sieber C.M.K."/>
            <person name="Emerson J.B."/>
            <person name="Anantharaman K."/>
            <person name="Thomas B.C."/>
            <person name="Malmstrom R."/>
            <person name="Stieglmeier M."/>
            <person name="Klingl A."/>
            <person name="Woyke T."/>
            <person name="Ryan C.M."/>
            <person name="Banfield J.F."/>
        </authorList>
    </citation>
    <scope>NUCLEOTIDE SEQUENCE [LARGE SCALE GENOMIC DNA]</scope>
</reference>
<sequence>MNWQKVVIFAFVLSIVFRYAPMITLVAGLIILAVYNREEIKNLAGKSVSFSQVLFLGFAVSVGVQAVLTIIFGASFDDLYQAGGIFVALKNPAAIQSGVTKEIFSLVIVFCTTYLVVTAPEPQRWVFKWAIGLSLVALTFQCWNVNVGSQARHTMRLSLLREEILANIDSRIKGVGLSLNRDTVINEHSAEMPAAYYATADAYLYSRDGDDVKRGEEVEVGSKWFHLVDGEVLTDKATGVFYEPVASYDDETKIGWLRVDRMSKSSTAQKAVTVTTPASVITPVITPVVQQPITTAPSNEVVVPAVVEKKPVEKRSNSVTVTTGDWVATGIASDLGDRIEFGRFQTPDDVKRLEARINGGSIPSFIPCQTDDGRWCAILNFDTGGKNIERHQIELKLKYGLPLTVVVQKL</sequence>
<dbReference type="AlphaFoldDB" id="A0A2H0W4W6"/>
<evidence type="ECO:0000313" key="2">
    <source>
        <dbReference type="EMBL" id="PIS06399.1"/>
    </source>
</evidence>
<proteinExistence type="predicted"/>
<organism evidence="2 3">
    <name type="scientific">Candidatus Buchananbacteria bacterium CG10_big_fil_rev_8_21_14_0_10_33_19</name>
    <dbReference type="NCBI Taxonomy" id="1974525"/>
    <lineage>
        <taxon>Bacteria</taxon>
        <taxon>Candidatus Buchananiibacteriota</taxon>
    </lineage>
</organism>
<gene>
    <name evidence="2" type="ORF">COT80_00445</name>
</gene>
<dbReference type="Proteomes" id="UP000229056">
    <property type="component" value="Unassembled WGS sequence"/>
</dbReference>
<evidence type="ECO:0000313" key="3">
    <source>
        <dbReference type="Proteomes" id="UP000229056"/>
    </source>
</evidence>
<feature type="transmembrane region" description="Helical" evidence="1">
    <location>
        <begin position="6"/>
        <end position="32"/>
    </location>
</feature>
<evidence type="ECO:0000256" key="1">
    <source>
        <dbReference type="SAM" id="Phobius"/>
    </source>
</evidence>
<feature type="transmembrane region" description="Helical" evidence="1">
    <location>
        <begin position="53"/>
        <end position="74"/>
    </location>
</feature>
<feature type="transmembrane region" description="Helical" evidence="1">
    <location>
        <begin position="129"/>
        <end position="146"/>
    </location>
</feature>
<name>A0A2H0W4W6_9BACT</name>
<comment type="caution">
    <text evidence="2">The sequence shown here is derived from an EMBL/GenBank/DDBJ whole genome shotgun (WGS) entry which is preliminary data.</text>
</comment>
<keyword evidence="1" id="KW-1133">Transmembrane helix</keyword>
<accession>A0A2H0W4W6</accession>